<protein>
    <submittedName>
        <fullName evidence="6">AcrR family transcriptional regulator</fullName>
    </submittedName>
</protein>
<keyword evidence="1" id="KW-0805">Transcription regulation</keyword>
<dbReference type="PANTHER" id="PTHR30055">
    <property type="entry name" value="HTH-TYPE TRANSCRIPTIONAL REGULATOR RUTR"/>
    <property type="match status" value="1"/>
</dbReference>
<dbReference type="Pfam" id="PF13305">
    <property type="entry name" value="TetR_C_33"/>
    <property type="match status" value="1"/>
</dbReference>
<proteinExistence type="predicted"/>
<evidence type="ECO:0000256" key="3">
    <source>
        <dbReference type="ARBA" id="ARBA00023163"/>
    </source>
</evidence>
<evidence type="ECO:0000256" key="1">
    <source>
        <dbReference type="ARBA" id="ARBA00023015"/>
    </source>
</evidence>
<sequence>MSVSEERPYHHGRLREALLEAAESTLREHGQDQLSLRKLARDIGVSHAAPGRHFPDRQALLDALAVAGFERLDRELRKAVAAAPADDFPARLDAAVAAYLHFATQDAALLELMFSGKHRPGAEEVRAASEAGFGLMEGMIREGQESGHLEQGSSEQVGMVLFATMQGIATLVNGDMIGRSQMDALVERAVAQFLRGTRPA</sequence>
<evidence type="ECO:0000256" key="4">
    <source>
        <dbReference type="PROSITE-ProRule" id="PRU00335"/>
    </source>
</evidence>
<dbReference type="RefSeq" id="WP_209899765.1">
    <property type="nucleotide sequence ID" value="NZ_BAAAJW010000004.1"/>
</dbReference>
<evidence type="ECO:0000256" key="2">
    <source>
        <dbReference type="ARBA" id="ARBA00023125"/>
    </source>
</evidence>
<dbReference type="SUPFAM" id="SSF46689">
    <property type="entry name" value="Homeodomain-like"/>
    <property type="match status" value="1"/>
</dbReference>
<dbReference type="PROSITE" id="PS50977">
    <property type="entry name" value="HTH_TETR_2"/>
    <property type="match status" value="1"/>
</dbReference>
<evidence type="ECO:0000313" key="7">
    <source>
        <dbReference type="Proteomes" id="UP001519290"/>
    </source>
</evidence>
<dbReference type="InterPro" id="IPR036271">
    <property type="entry name" value="Tet_transcr_reg_TetR-rel_C_sf"/>
</dbReference>
<gene>
    <name evidence="6" type="ORF">JOF43_000931</name>
</gene>
<comment type="caution">
    <text evidence="6">The sequence shown here is derived from an EMBL/GenBank/DDBJ whole genome shotgun (WGS) entry which is preliminary data.</text>
</comment>
<keyword evidence="7" id="KW-1185">Reference proteome</keyword>
<dbReference type="InterPro" id="IPR001647">
    <property type="entry name" value="HTH_TetR"/>
</dbReference>
<organism evidence="6 7">
    <name type="scientific">Brachybacterium sacelli</name>
    <dbReference type="NCBI Taxonomy" id="173364"/>
    <lineage>
        <taxon>Bacteria</taxon>
        <taxon>Bacillati</taxon>
        <taxon>Actinomycetota</taxon>
        <taxon>Actinomycetes</taxon>
        <taxon>Micrococcales</taxon>
        <taxon>Dermabacteraceae</taxon>
        <taxon>Brachybacterium</taxon>
    </lineage>
</organism>
<accession>A0ABS4WXP4</accession>
<evidence type="ECO:0000259" key="5">
    <source>
        <dbReference type="PROSITE" id="PS50977"/>
    </source>
</evidence>
<dbReference type="Pfam" id="PF00440">
    <property type="entry name" value="TetR_N"/>
    <property type="match status" value="1"/>
</dbReference>
<dbReference type="PANTHER" id="PTHR30055:SF220">
    <property type="entry name" value="TETR-FAMILY REGULATORY PROTEIN"/>
    <property type="match status" value="1"/>
</dbReference>
<keyword evidence="3" id="KW-0804">Transcription</keyword>
<dbReference type="InterPro" id="IPR025996">
    <property type="entry name" value="MT1864/Rv1816-like_C"/>
</dbReference>
<dbReference type="Proteomes" id="UP001519290">
    <property type="component" value="Unassembled WGS sequence"/>
</dbReference>
<dbReference type="Gene3D" id="1.10.357.10">
    <property type="entry name" value="Tetracycline Repressor, domain 2"/>
    <property type="match status" value="1"/>
</dbReference>
<keyword evidence="2 4" id="KW-0238">DNA-binding</keyword>
<evidence type="ECO:0000313" key="6">
    <source>
        <dbReference type="EMBL" id="MBP2380974.1"/>
    </source>
</evidence>
<dbReference type="SUPFAM" id="SSF48498">
    <property type="entry name" value="Tetracyclin repressor-like, C-terminal domain"/>
    <property type="match status" value="1"/>
</dbReference>
<dbReference type="InterPro" id="IPR050109">
    <property type="entry name" value="HTH-type_TetR-like_transc_reg"/>
</dbReference>
<feature type="DNA-binding region" description="H-T-H motif" evidence="4">
    <location>
        <begin position="35"/>
        <end position="54"/>
    </location>
</feature>
<reference evidence="6 7" key="1">
    <citation type="submission" date="2021-03" db="EMBL/GenBank/DDBJ databases">
        <title>Sequencing the genomes of 1000 actinobacteria strains.</title>
        <authorList>
            <person name="Klenk H.-P."/>
        </authorList>
    </citation>
    <scope>NUCLEOTIDE SEQUENCE [LARGE SCALE GENOMIC DNA]</scope>
    <source>
        <strain evidence="6 7">DSM 14566</strain>
    </source>
</reference>
<name>A0ABS4WXP4_9MICO</name>
<dbReference type="EMBL" id="JAGIOD010000001">
    <property type="protein sequence ID" value="MBP2380974.1"/>
    <property type="molecule type" value="Genomic_DNA"/>
</dbReference>
<feature type="domain" description="HTH tetR-type" evidence="5">
    <location>
        <begin position="12"/>
        <end position="72"/>
    </location>
</feature>
<dbReference type="InterPro" id="IPR009057">
    <property type="entry name" value="Homeodomain-like_sf"/>
</dbReference>